<comment type="catalytic activity">
    <reaction evidence="8 10">
        <text>dCMP + ATP = dCDP + ADP</text>
        <dbReference type="Rhea" id="RHEA:25094"/>
        <dbReference type="ChEBI" id="CHEBI:30616"/>
        <dbReference type="ChEBI" id="CHEBI:57566"/>
        <dbReference type="ChEBI" id="CHEBI:58593"/>
        <dbReference type="ChEBI" id="CHEBI:456216"/>
        <dbReference type="EC" id="2.7.4.25"/>
    </reaction>
</comment>
<dbReference type="GO" id="GO:0006220">
    <property type="term" value="P:pyrimidine nucleotide metabolic process"/>
    <property type="evidence" value="ECO:0007669"/>
    <property type="project" value="UniProtKB-UniRule"/>
</dbReference>
<dbReference type="NCBIfam" id="TIGR00017">
    <property type="entry name" value="cmk"/>
    <property type="match status" value="1"/>
</dbReference>
<reference evidence="12 13" key="1">
    <citation type="submission" date="2019-01" db="EMBL/GenBank/DDBJ databases">
        <authorList>
            <person name="Chen W.-M."/>
        </authorList>
    </citation>
    <scope>NUCLEOTIDE SEQUENCE [LARGE SCALE GENOMIC DNA]</scope>
    <source>
        <strain evidence="12 13">HPM-16</strain>
    </source>
</reference>
<evidence type="ECO:0000256" key="7">
    <source>
        <dbReference type="ARBA" id="ARBA00022840"/>
    </source>
</evidence>
<keyword evidence="7 10" id="KW-0067">ATP-binding</keyword>
<evidence type="ECO:0000259" key="11">
    <source>
        <dbReference type="Pfam" id="PF02224"/>
    </source>
</evidence>
<organism evidence="12 13">
    <name type="scientific">Neptunomonas marina</name>
    <dbReference type="NCBI Taxonomy" id="1815562"/>
    <lineage>
        <taxon>Bacteria</taxon>
        <taxon>Pseudomonadati</taxon>
        <taxon>Pseudomonadota</taxon>
        <taxon>Gammaproteobacteria</taxon>
        <taxon>Oceanospirillales</taxon>
        <taxon>Oceanospirillaceae</taxon>
        <taxon>Neptunomonas</taxon>
    </lineage>
</organism>
<evidence type="ECO:0000256" key="4">
    <source>
        <dbReference type="ARBA" id="ARBA00022679"/>
    </source>
</evidence>
<evidence type="ECO:0000256" key="3">
    <source>
        <dbReference type="ARBA" id="ARBA00022490"/>
    </source>
</evidence>
<evidence type="ECO:0000256" key="5">
    <source>
        <dbReference type="ARBA" id="ARBA00022741"/>
    </source>
</evidence>
<feature type="binding site" evidence="10">
    <location>
        <begin position="15"/>
        <end position="23"/>
    </location>
    <ligand>
        <name>ATP</name>
        <dbReference type="ChEBI" id="CHEBI:30616"/>
    </ligand>
</feature>
<dbReference type="EMBL" id="SACQ01000005">
    <property type="protein sequence ID" value="RVU30433.1"/>
    <property type="molecule type" value="Genomic_DNA"/>
</dbReference>
<dbReference type="FunFam" id="3.40.50.300:FF:000262">
    <property type="entry name" value="Cytidylate kinase"/>
    <property type="match status" value="1"/>
</dbReference>
<dbReference type="Gene3D" id="3.40.50.300">
    <property type="entry name" value="P-loop containing nucleotide triphosphate hydrolases"/>
    <property type="match status" value="1"/>
</dbReference>
<evidence type="ECO:0000256" key="6">
    <source>
        <dbReference type="ARBA" id="ARBA00022777"/>
    </source>
</evidence>
<name>A0A437Q7S0_9GAMM</name>
<proteinExistence type="inferred from homology"/>
<keyword evidence="3 10" id="KW-0963">Cytoplasm</keyword>
<evidence type="ECO:0000256" key="1">
    <source>
        <dbReference type="ARBA" id="ARBA00004496"/>
    </source>
</evidence>
<evidence type="ECO:0000256" key="8">
    <source>
        <dbReference type="ARBA" id="ARBA00047615"/>
    </source>
</evidence>
<accession>A0A437Q7S0</accession>
<dbReference type="CDD" id="cd02020">
    <property type="entry name" value="CMPK"/>
    <property type="match status" value="1"/>
</dbReference>
<dbReference type="GO" id="GO:0005524">
    <property type="term" value="F:ATP binding"/>
    <property type="evidence" value="ECO:0007669"/>
    <property type="project" value="UniProtKB-UniRule"/>
</dbReference>
<dbReference type="InterPro" id="IPR011994">
    <property type="entry name" value="Cytidylate_kinase_dom"/>
</dbReference>
<comment type="catalytic activity">
    <reaction evidence="9 10">
        <text>CMP + ATP = CDP + ADP</text>
        <dbReference type="Rhea" id="RHEA:11600"/>
        <dbReference type="ChEBI" id="CHEBI:30616"/>
        <dbReference type="ChEBI" id="CHEBI:58069"/>
        <dbReference type="ChEBI" id="CHEBI:60377"/>
        <dbReference type="ChEBI" id="CHEBI:456216"/>
        <dbReference type="EC" id="2.7.4.25"/>
    </reaction>
</comment>
<dbReference type="PANTHER" id="PTHR21299:SF2">
    <property type="entry name" value="CYTIDYLATE KINASE"/>
    <property type="match status" value="1"/>
</dbReference>
<comment type="subcellular location">
    <subcellularLocation>
        <location evidence="1 10">Cytoplasm</location>
    </subcellularLocation>
</comment>
<keyword evidence="13" id="KW-1185">Reference proteome</keyword>
<evidence type="ECO:0000313" key="12">
    <source>
        <dbReference type="EMBL" id="RVU30433.1"/>
    </source>
</evidence>
<dbReference type="InterPro" id="IPR027417">
    <property type="entry name" value="P-loop_NTPase"/>
</dbReference>
<dbReference type="AlphaFoldDB" id="A0A437Q7S0"/>
<comment type="caution">
    <text evidence="12">The sequence shown here is derived from an EMBL/GenBank/DDBJ whole genome shotgun (WGS) entry which is preliminary data.</text>
</comment>
<evidence type="ECO:0000256" key="2">
    <source>
        <dbReference type="ARBA" id="ARBA00009427"/>
    </source>
</evidence>
<dbReference type="SUPFAM" id="SSF52540">
    <property type="entry name" value="P-loop containing nucleoside triphosphate hydrolases"/>
    <property type="match status" value="1"/>
</dbReference>
<keyword evidence="4 10" id="KW-0808">Transferase</keyword>
<sequence>MSQSNNSVPVITVDGPSGSGKGTICRLLAEALGWRLLDSGALYRLTALAASHHGVGIEDEEALCVLAAHLDVQFVAAEGEEGVQIILEGEEVTQAIRAEAVGSDASRVASVPAVRDALLERQRAFAEAPGLVADGRDMGTVVFPSAPLKVYLDASVEERANRRYNQLINKGVDASLEVILADLKARDARDMNRSVAPLKPADDAIILDSTQMTIDAVLNAVLEEARHKGLR</sequence>
<dbReference type="Proteomes" id="UP000282818">
    <property type="component" value="Unassembled WGS sequence"/>
</dbReference>
<dbReference type="GO" id="GO:0005829">
    <property type="term" value="C:cytosol"/>
    <property type="evidence" value="ECO:0007669"/>
    <property type="project" value="TreeGrafter"/>
</dbReference>
<protein>
    <recommendedName>
        <fullName evidence="10">Cytidylate kinase</fullName>
        <shortName evidence="10">CK</shortName>
        <ecNumber evidence="10">2.7.4.25</ecNumber>
    </recommendedName>
    <alternativeName>
        <fullName evidence="10">Cytidine monophosphate kinase</fullName>
        <shortName evidence="10">CMP kinase</shortName>
    </alternativeName>
</protein>
<dbReference type="GO" id="GO:0036430">
    <property type="term" value="F:CMP kinase activity"/>
    <property type="evidence" value="ECO:0007669"/>
    <property type="project" value="RHEA"/>
</dbReference>
<dbReference type="PANTHER" id="PTHR21299">
    <property type="entry name" value="CYTIDYLATE KINASE/PANTOATE-BETA-ALANINE LIGASE"/>
    <property type="match status" value="1"/>
</dbReference>
<dbReference type="Pfam" id="PF02224">
    <property type="entry name" value="Cytidylate_kin"/>
    <property type="match status" value="1"/>
</dbReference>
<evidence type="ECO:0000256" key="10">
    <source>
        <dbReference type="HAMAP-Rule" id="MF_00238"/>
    </source>
</evidence>
<dbReference type="GO" id="GO:0015949">
    <property type="term" value="P:nucleobase-containing small molecule interconversion"/>
    <property type="evidence" value="ECO:0007669"/>
    <property type="project" value="TreeGrafter"/>
</dbReference>
<dbReference type="HAMAP" id="MF_00238">
    <property type="entry name" value="Cytidyl_kinase_type1"/>
    <property type="match status" value="1"/>
</dbReference>
<evidence type="ECO:0000256" key="9">
    <source>
        <dbReference type="ARBA" id="ARBA00048478"/>
    </source>
</evidence>
<gene>
    <name evidence="10" type="primary">cmk</name>
    <name evidence="12" type="ORF">EOE65_12390</name>
</gene>
<feature type="domain" description="Cytidylate kinase" evidence="11">
    <location>
        <begin position="11"/>
        <end position="226"/>
    </location>
</feature>
<dbReference type="RefSeq" id="WP_127694629.1">
    <property type="nucleotide sequence ID" value="NZ_SACQ01000005.1"/>
</dbReference>
<comment type="similarity">
    <text evidence="2 10">Belongs to the cytidylate kinase family. Type 1 subfamily.</text>
</comment>
<dbReference type="InterPro" id="IPR003136">
    <property type="entry name" value="Cytidylate_kin"/>
</dbReference>
<keyword evidence="6 10" id="KW-0418">Kinase</keyword>
<evidence type="ECO:0000313" key="13">
    <source>
        <dbReference type="Proteomes" id="UP000282818"/>
    </source>
</evidence>
<dbReference type="GO" id="GO:0036431">
    <property type="term" value="F:dCMP kinase activity"/>
    <property type="evidence" value="ECO:0007669"/>
    <property type="project" value="InterPro"/>
</dbReference>
<dbReference type="EC" id="2.7.4.25" evidence="10"/>
<keyword evidence="5 10" id="KW-0547">Nucleotide-binding</keyword>